<sequence>MGEHYFDKVYGSLLGLAMGDAIGFPAMYHRTLLLRWGRGTLWKFSQLADENRVNKISLPFTLSQSEEHLHISGTDDSEFAVLSALILQEAGENVSPEALFDGWKKYLIDHADDVWSGVSERASIENAKKGLIPPATGNDNPHHFDDGAVIRAVPIGLRYKGQPAKAAEVAGWMAAITNAEDGVFAAQAMAASVSVAVEGASVEEVVTAGLQFIPDDSWLSRKIRQALNLLEQSGSVFAAIPLWSNHVVNGIYNYGNIAPETLALAYAILMGTHGSLLEGLQSASLIPKQADTMPAMVGALSGALQGTSSIPSTWIDSLDVLKGICIPSLKGISLKSVAVNLATL</sequence>
<dbReference type="Proteomes" id="UP001579974">
    <property type="component" value="Unassembled WGS sequence"/>
</dbReference>
<name>A0ABV5AM21_9BACL</name>
<dbReference type="Gene3D" id="1.10.4080.10">
    <property type="entry name" value="ADP-ribosylation/Crystallin J1"/>
    <property type="match status" value="1"/>
</dbReference>
<evidence type="ECO:0000313" key="2">
    <source>
        <dbReference type="Proteomes" id="UP001579974"/>
    </source>
</evidence>
<dbReference type="SUPFAM" id="SSF101478">
    <property type="entry name" value="ADP-ribosylglycohydrolase"/>
    <property type="match status" value="1"/>
</dbReference>
<dbReference type="PANTHER" id="PTHR16222">
    <property type="entry name" value="ADP-RIBOSYLGLYCOHYDROLASE"/>
    <property type="match status" value="1"/>
</dbReference>
<accession>A0ABV5AM21</accession>
<dbReference type="EMBL" id="JBDXSU010000029">
    <property type="protein sequence ID" value="MFB5192840.1"/>
    <property type="molecule type" value="Genomic_DNA"/>
</dbReference>
<dbReference type="PANTHER" id="PTHR16222:SF12">
    <property type="entry name" value="ADP-RIBOSYLGLYCOHYDROLASE-RELATED"/>
    <property type="match status" value="1"/>
</dbReference>
<evidence type="ECO:0000313" key="1">
    <source>
        <dbReference type="EMBL" id="MFB5192840.1"/>
    </source>
</evidence>
<protein>
    <submittedName>
        <fullName evidence="1">ADP-ribosylglycohydrolase family protein</fullName>
    </submittedName>
</protein>
<dbReference type="InterPro" id="IPR005502">
    <property type="entry name" value="Ribosyl_crysJ1"/>
</dbReference>
<dbReference type="RefSeq" id="WP_275473293.1">
    <property type="nucleotide sequence ID" value="NZ_CP162940.1"/>
</dbReference>
<proteinExistence type="predicted"/>
<dbReference type="Pfam" id="PF03747">
    <property type="entry name" value="ADP_ribosyl_GH"/>
    <property type="match status" value="1"/>
</dbReference>
<dbReference type="InterPro" id="IPR050792">
    <property type="entry name" value="ADP-ribosylglycohydrolase"/>
</dbReference>
<gene>
    <name evidence="1" type="ORF">KKP3000_002056</name>
</gene>
<dbReference type="InterPro" id="IPR036705">
    <property type="entry name" value="Ribosyl_crysJ1_sf"/>
</dbReference>
<keyword evidence="2" id="KW-1185">Reference proteome</keyword>
<organism evidence="1 2">
    <name type="scientific">Alicyclobacillus fastidiosus</name>
    <dbReference type="NCBI Taxonomy" id="392011"/>
    <lineage>
        <taxon>Bacteria</taxon>
        <taxon>Bacillati</taxon>
        <taxon>Bacillota</taxon>
        <taxon>Bacilli</taxon>
        <taxon>Bacillales</taxon>
        <taxon>Alicyclobacillaceae</taxon>
        <taxon>Alicyclobacillus</taxon>
    </lineage>
</organism>
<comment type="caution">
    <text evidence="1">The sequence shown here is derived from an EMBL/GenBank/DDBJ whole genome shotgun (WGS) entry which is preliminary data.</text>
</comment>
<reference evidence="1 2" key="1">
    <citation type="journal article" date="2024" name="Int. J. Mol. Sci.">
        <title>Exploration of Alicyclobacillus spp. Genome in Search of Antibiotic Resistance.</title>
        <authorList>
            <person name="Bucka-Kolendo J."/>
            <person name="Kiousi D.E."/>
            <person name="Dekowska A."/>
            <person name="Mikolajczuk-Szczyrba A."/>
            <person name="Karadedos D.M."/>
            <person name="Michael P."/>
            <person name="Galanis A."/>
            <person name="Sokolowska B."/>
        </authorList>
    </citation>
    <scope>NUCLEOTIDE SEQUENCE [LARGE SCALE GENOMIC DNA]</scope>
    <source>
        <strain evidence="1 2">KKP 3000</strain>
    </source>
</reference>